<dbReference type="PRINTS" id="PR01543">
    <property type="entry name" value="ANATRNSFRASE"/>
</dbReference>
<dbReference type="KEGG" id="cok:COCCU_10240"/>
<keyword evidence="3" id="KW-0808">Transferase</keyword>
<evidence type="ECO:0000256" key="1">
    <source>
        <dbReference type="ARBA" id="ARBA00006547"/>
    </source>
</evidence>
<dbReference type="PANTHER" id="PTHR11786">
    <property type="entry name" value="N-HYDROXYARYLAMINE O-ACETYLTRANSFERASE"/>
    <property type="match status" value="1"/>
</dbReference>
<comment type="similarity">
    <text evidence="1 2">Belongs to the arylamine N-acetyltransferase family.</text>
</comment>
<evidence type="ECO:0000313" key="4">
    <source>
        <dbReference type="Proteomes" id="UP000424462"/>
    </source>
</evidence>
<sequence length="279" mass="30552">MTLLERYFRRLGIPAPAAGSDPVETLDNILSHHAEAIPFENLDPLLGRGASLDPGVVATKLLDARRGGFCHEHALLVQQVLRELGFKCFPVLARVYRDPTLTTPSGPTHHLTLVVLGEQLRLVDPGFGGGTPTVSLPVEVGAQVGEFRLVSAPETLPSQLQARDVSLLLQRRSGEGVWHNLYGFDTVPAQPQDIEVSNWYVSTSPQVMFTRYPVLARPLRDGTRHSLRGRVLRSVGPEGEHREEIGDPGRLGQVLGEVFGLELIDAEVGEVWERSGEVD</sequence>
<reference evidence="3 4" key="1">
    <citation type="submission" date="2019-11" db="EMBL/GenBank/DDBJ databases">
        <title>Complete genome sequence of Corynebacterium kalinowskii 1959, a novel Corynebacterium species isolated from soil of a small paddock in Vilsendorf, Germany.</title>
        <authorList>
            <person name="Schaffert L."/>
            <person name="Ruwe M."/>
            <person name="Milse J."/>
            <person name="Hanuschka K."/>
            <person name="Ortseifen V."/>
            <person name="Droste J."/>
            <person name="Brandt D."/>
            <person name="Schlueter L."/>
            <person name="Kutter Y."/>
            <person name="Vinke S."/>
            <person name="Viehoefer P."/>
            <person name="Jacob L."/>
            <person name="Luebke N.-C."/>
            <person name="Schulte-Berndt E."/>
            <person name="Hain C."/>
            <person name="Linder M."/>
            <person name="Schmidt P."/>
            <person name="Wollenschlaeger L."/>
            <person name="Luttermann T."/>
            <person name="Thieme E."/>
            <person name="Hassa J."/>
            <person name="Haak M."/>
            <person name="Wittchen M."/>
            <person name="Mentz A."/>
            <person name="Persicke M."/>
            <person name="Busche T."/>
            <person name="Ruckert C."/>
        </authorList>
    </citation>
    <scope>NUCLEOTIDE SEQUENCE [LARGE SCALE GENOMIC DNA]</scope>
    <source>
        <strain evidence="3 4">2039</strain>
    </source>
</reference>
<dbReference type="InterPro" id="IPR038765">
    <property type="entry name" value="Papain-like_cys_pep_sf"/>
</dbReference>
<evidence type="ECO:0000313" key="3">
    <source>
        <dbReference type="EMBL" id="QGU07967.1"/>
    </source>
</evidence>
<keyword evidence="4" id="KW-1185">Reference proteome</keyword>
<proteinExistence type="inferred from homology"/>
<keyword evidence="3" id="KW-0012">Acyltransferase</keyword>
<dbReference type="SUPFAM" id="SSF54001">
    <property type="entry name" value="Cysteine proteinases"/>
    <property type="match status" value="1"/>
</dbReference>
<protein>
    <submittedName>
        <fullName evidence="3">Arylamine N-acetyltransferase</fullName>
        <ecNumber evidence="3">2.3.1.5</ecNumber>
    </submittedName>
</protein>
<dbReference type="AlphaFoldDB" id="A0A6B8W7R1"/>
<dbReference type="InterPro" id="IPR053710">
    <property type="entry name" value="Arylamine_NAT_domain_sf"/>
</dbReference>
<gene>
    <name evidence="3" type="primary">nat</name>
    <name evidence="3" type="ORF">COCCU_10240</name>
</gene>
<accession>A0A6B8W7R1</accession>
<dbReference type="EC" id="2.3.1.5" evidence="3"/>
<dbReference type="PANTHER" id="PTHR11786:SF0">
    <property type="entry name" value="ARYLAMINE N-ACETYLTRANSFERASE 4-RELATED"/>
    <property type="match status" value="1"/>
</dbReference>
<dbReference type="InterPro" id="IPR001447">
    <property type="entry name" value="Arylamine_N-AcTrfase"/>
</dbReference>
<dbReference type="GO" id="GO:0004060">
    <property type="term" value="F:arylamine N-acetyltransferase activity"/>
    <property type="evidence" value="ECO:0007669"/>
    <property type="project" value="UniProtKB-EC"/>
</dbReference>
<dbReference type="RefSeq" id="WP_156231399.1">
    <property type="nucleotide sequence ID" value="NZ_CP046455.1"/>
</dbReference>
<dbReference type="Proteomes" id="UP000424462">
    <property type="component" value="Chromosome"/>
</dbReference>
<name>A0A6B8W7R1_9CORY</name>
<evidence type="ECO:0000256" key="2">
    <source>
        <dbReference type="RuleBase" id="RU003452"/>
    </source>
</evidence>
<dbReference type="EMBL" id="CP046455">
    <property type="protein sequence ID" value="QGU07967.1"/>
    <property type="molecule type" value="Genomic_DNA"/>
</dbReference>
<dbReference type="Gene3D" id="3.30.2140.20">
    <property type="match status" value="1"/>
</dbReference>
<dbReference type="Pfam" id="PF00797">
    <property type="entry name" value="Acetyltransf_2"/>
    <property type="match status" value="1"/>
</dbReference>
<organism evidence="3 4">
    <name type="scientific">Corynebacterium occultum</name>
    <dbReference type="NCBI Taxonomy" id="2675219"/>
    <lineage>
        <taxon>Bacteria</taxon>
        <taxon>Bacillati</taxon>
        <taxon>Actinomycetota</taxon>
        <taxon>Actinomycetes</taxon>
        <taxon>Mycobacteriales</taxon>
        <taxon>Corynebacteriaceae</taxon>
        <taxon>Corynebacterium</taxon>
    </lineage>
</organism>